<proteinExistence type="inferred from homology"/>
<feature type="binding site" evidence="3">
    <location>
        <position position="284"/>
    </location>
    <ligand>
        <name>Mg(2+)</name>
        <dbReference type="ChEBI" id="CHEBI:18420"/>
        <label>1</label>
    </ligand>
</feature>
<dbReference type="GO" id="GO:0016787">
    <property type="term" value="F:hydrolase activity"/>
    <property type="evidence" value="ECO:0007669"/>
    <property type="project" value="UniProtKB-KW"/>
</dbReference>
<protein>
    <submittedName>
        <fullName evidence="4">ADP-ribosylglycohydrolase family protein</fullName>
    </submittedName>
</protein>
<dbReference type="InterPro" id="IPR036705">
    <property type="entry name" value="Ribosyl_crysJ1_sf"/>
</dbReference>
<evidence type="ECO:0000256" key="2">
    <source>
        <dbReference type="ARBA" id="ARBA00022801"/>
    </source>
</evidence>
<organism evidence="4 5">
    <name type="scientific">Dorea formicigenerans</name>
    <dbReference type="NCBI Taxonomy" id="39486"/>
    <lineage>
        <taxon>Bacteria</taxon>
        <taxon>Bacillati</taxon>
        <taxon>Bacillota</taxon>
        <taxon>Clostridia</taxon>
        <taxon>Lachnospirales</taxon>
        <taxon>Lachnospiraceae</taxon>
        <taxon>Dorea</taxon>
    </lineage>
</organism>
<dbReference type="AlphaFoldDB" id="A0A413QIC9"/>
<dbReference type="Proteomes" id="UP000284962">
    <property type="component" value="Unassembled WGS sequence"/>
</dbReference>
<feature type="binding site" evidence="3">
    <location>
        <position position="282"/>
    </location>
    <ligand>
        <name>Mg(2+)</name>
        <dbReference type="ChEBI" id="CHEBI:18420"/>
        <label>1</label>
    </ligand>
</feature>
<evidence type="ECO:0000313" key="5">
    <source>
        <dbReference type="Proteomes" id="UP000284962"/>
    </source>
</evidence>
<feature type="binding site" evidence="3">
    <location>
        <position position="63"/>
    </location>
    <ligand>
        <name>Mg(2+)</name>
        <dbReference type="ChEBI" id="CHEBI:18420"/>
        <label>1</label>
    </ligand>
</feature>
<sequence>MELRDKIAGALYGMALGDAMGMPAELWGRERARKFFGGKITEFIDGPKENDVAFNYNKAQFTDDTGQAMVLLDSLKATGYEPNASDIAKRMLEWAEKENAFENNILGPTSKVALANFRDGVDASAITNKALSNGSSMRIAPIGCLFTPDQRKELIDYVYGVSKATHTSDVTIAGAAMIAEGVASAIVNDDFEQVLSDILSVEEAGYEKGCETFSPRLAERVKIGVQIAKEYADDEDAFSKKIYDVIGAGVGIIESVPAAVSVAYYTQDPNKCCLMCANLGGDTDTIGAMATAICGAFVGYSKIKPEYTELLRVQNPETDFEEYINILEKGRELLGCERL</sequence>
<feature type="binding site" evidence="3">
    <location>
        <position position="285"/>
    </location>
    <ligand>
        <name>Mg(2+)</name>
        <dbReference type="ChEBI" id="CHEBI:18420"/>
        <label>1</label>
    </ligand>
</feature>
<dbReference type="EMBL" id="QSEW01000016">
    <property type="protein sequence ID" value="RGZ98541.1"/>
    <property type="molecule type" value="Genomic_DNA"/>
</dbReference>
<dbReference type="InterPro" id="IPR050792">
    <property type="entry name" value="ADP-ribosylglycohydrolase"/>
</dbReference>
<dbReference type="InterPro" id="IPR005502">
    <property type="entry name" value="Ribosyl_crysJ1"/>
</dbReference>
<comment type="similarity">
    <text evidence="1">Belongs to the ADP-ribosylglycohydrolase family.</text>
</comment>
<name>A0A413QIC9_9FIRM</name>
<keyword evidence="3" id="KW-0460">Magnesium</keyword>
<dbReference type="Gene3D" id="1.10.4080.10">
    <property type="entry name" value="ADP-ribosylation/Crystallin J1"/>
    <property type="match status" value="1"/>
</dbReference>
<evidence type="ECO:0000256" key="3">
    <source>
        <dbReference type="PIRSR" id="PIRSR605502-1"/>
    </source>
</evidence>
<dbReference type="Pfam" id="PF03747">
    <property type="entry name" value="ADP_ribosyl_GH"/>
    <property type="match status" value="1"/>
</dbReference>
<comment type="caution">
    <text evidence="4">The sequence shown here is derived from an EMBL/GenBank/DDBJ whole genome shotgun (WGS) entry which is preliminary data.</text>
</comment>
<evidence type="ECO:0000313" key="4">
    <source>
        <dbReference type="EMBL" id="RGZ98541.1"/>
    </source>
</evidence>
<feature type="binding site" evidence="3">
    <location>
        <position position="62"/>
    </location>
    <ligand>
        <name>Mg(2+)</name>
        <dbReference type="ChEBI" id="CHEBI:18420"/>
        <label>1</label>
    </ligand>
</feature>
<reference evidence="4 5" key="1">
    <citation type="submission" date="2018-08" db="EMBL/GenBank/DDBJ databases">
        <title>A genome reference for cultivated species of the human gut microbiota.</title>
        <authorList>
            <person name="Zou Y."/>
            <person name="Xue W."/>
            <person name="Luo G."/>
        </authorList>
    </citation>
    <scope>NUCLEOTIDE SEQUENCE [LARGE SCALE GENOMIC DNA]</scope>
    <source>
        <strain evidence="4 5">AM46-16</strain>
    </source>
</reference>
<keyword evidence="2 4" id="KW-0378">Hydrolase</keyword>
<evidence type="ECO:0000256" key="1">
    <source>
        <dbReference type="ARBA" id="ARBA00010702"/>
    </source>
</evidence>
<comment type="cofactor">
    <cofactor evidence="3">
        <name>Mg(2+)</name>
        <dbReference type="ChEBI" id="CHEBI:18420"/>
    </cofactor>
    <text evidence="3">Binds 2 magnesium ions per subunit.</text>
</comment>
<feature type="binding site" evidence="3">
    <location>
        <position position="64"/>
    </location>
    <ligand>
        <name>Mg(2+)</name>
        <dbReference type="ChEBI" id="CHEBI:18420"/>
        <label>1</label>
    </ligand>
</feature>
<keyword evidence="3" id="KW-0479">Metal-binding</keyword>
<dbReference type="PANTHER" id="PTHR16222:SF24">
    <property type="entry name" value="ADP-RIBOSYLHYDROLASE ARH3"/>
    <property type="match status" value="1"/>
</dbReference>
<dbReference type="GO" id="GO:0046872">
    <property type="term" value="F:metal ion binding"/>
    <property type="evidence" value="ECO:0007669"/>
    <property type="project" value="UniProtKB-KW"/>
</dbReference>
<gene>
    <name evidence="4" type="ORF">DW957_12265</name>
</gene>
<accession>A0A413QIC9</accession>
<dbReference type="SUPFAM" id="SSF101478">
    <property type="entry name" value="ADP-ribosylglycohydrolase"/>
    <property type="match status" value="1"/>
</dbReference>
<dbReference type="PANTHER" id="PTHR16222">
    <property type="entry name" value="ADP-RIBOSYLGLYCOHYDROLASE"/>
    <property type="match status" value="1"/>
</dbReference>